<evidence type="ECO:0000313" key="1">
    <source>
        <dbReference type="EMBL" id="PRO71984.1"/>
    </source>
</evidence>
<dbReference type="AlphaFoldDB" id="A0A2S9V6D7"/>
<reference evidence="2" key="1">
    <citation type="journal article" date="2020" name="Int. J. Syst. Evol. Microbiol.">
        <title>Alteromonas alba sp. nov., a marine bacterium isolated from the seawater of the West Pacific Ocean.</title>
        <authorList>
            <person name="Sun C."/>
            <person name="Wu Y.-H."/>
            <person name="Xamxidin M."/>
            <person name="Cheng H."/>
            <person name="Xu X.-W."/>
        </authorList>
    </citation>
    <scope>NUCLEOTIDE SEQUENCE [LARGE SCALE GENOMIC DNA]</scope>
    <source>
        <strain evidence="2">190</strain>
    </source>
</reference>
<name>A0A2S9V6D7_9ALTE</name>
<dbReference type="EMBL" id="PVNP01000193">
    <property type="protein sequence ID" value="PRO71984.1"/>
    <property type="molecule type" value="Genomic_DNA"/>
</dbReference>
<gene>
    <name evidence="1" type="ORF">C6Y40_18855</name>
</gene>
<keyword evidence="2" id="KW-1185">Reference proteome</keyword>
<protein>
    <submittedName>
        <fullName evidence="1">Uncharacterized protein</fullName>
    </submittedName>
</protein>
<comment type="caution">
    <text evidence="1">The sequence shown here is derived from an EMBL/GenBank/DDBJ whole genome shotgun (WGS) entry which is preliminary data.</text>
</comment>
<accession>A0A2S9V6D7</accession>
<dbReference type="PROSITE" id="PS51257">
    <property type="entry name" value="PROKAR_LIPOPROTEIN"/>
    <property type="match status" value="1"/>
</dbReference>
<evidence type="ECO:0000313" key="2">
    <source>
        <dbReference type="Proteomes" id="UP000238949"/>
    </source>
</evidence>
<organism evidence="1 2">
    <name type="scientific">Alteromonas alba</name>
    <dbReference type="NCBI Taxonomy" id="2079529"/>
    <lineage>
        <taxon>Bacteria</taxon>
        <taxon>Pseudomonadati</taxon>
        <taxon>Pseudomonadota</taxon>
        <taxon>Gammaproteobacteria</taxon>
        <taxon>Alteromonadales</taxon>
        <taxon>Alteromonadaceae</taxon>
        <taxon>Alteromonas/Salinimonas group</taxon>
        <taxon>Alteromonas</taxon>
    </lineage>
</organism>
<dbReference type="Proteomes" id="UP000238949">
    <property type="component" value="Unassembled WGS sequence"/>
</dbReference>
<proteinExistence type="predicted"/>
<sequence length="268" mass="29464">MYSKNWSETTVKWRDWHRMLVFGILFTVIVGCAGMDVQETYYLAVPSGENTNFYRVRVSANATNGVSNYDAAWFSAHSVDALYSDVTSSTAAAELNVEKNIRDTLNAQIESAYQSYLEAAADPTKTNTELAPWLNVLKRLRAAPGSNTPLPGGAIEMEYNPAENLVTRRAGQKLVMVLSSDPDDVIAEISNFSQSTETSASVLRLGEVFTQQQNNQAYETEAEMNAVSDDFVLLAAQLEAALNDSEQADKDALIQRLISLITLAESIQ</sequence>